<dbReference type="CDD" id="cd04859">
    <property type="entry name" value="Prim_Pol"/>
    <property type="match status" value="1"/>
</dbReference>
<evidence type="ECO:0000259" key="2">
    <source>
        <dbReference type="SMART" id="SM00942"/>
    </source>
</evidence>
<dbReference type="Proteomes" id="UP001430804">
    <property type="component" value="Unassembled WGS sequence"/>
</dbReference>
<proteinExistence type="predicted"/>
<feature type="compositionally biased region" description="Basic residues" evidence="1">
    <location>
        <begin position="161"/>
        <end position="175"/>
    </location>
</feature>
<feature type="domain" description="DNA primase/polymerase bifunctional N-terminal" evidence="3">
    <location>
        <begin position="20"/>
        <end position="186"/>
    </location>
</feature>
<name>A0ABS6WJX5_9HYPH</name>
<evidence type="ECO:0000313" key="4">
    <source>
        <dbReference type="EMBL" id="MBW3096242.1"/>
    </source>
</evidence>
<feature type="region of interest" description="Disordered" evidence="1">
    <location>
        <begin position="155"/>
        <end position="176"/>
    </location>
</feature>
<evidence type="ECO:0000313" key="5">
    <source>
        <dbReference type="Proteomes" id="UP001430804"/>
    </source>
</evidence>
<dbReference type="InterPro" id="IPR014820">
    <property type="entry name" value="PriCT_1"/>
</dbReference>
<gene>
    <name evidence="4" type="ORF">KY465_02985</name>
</gene>
<sequence>MPNLDRIDGDLVSASKSKAACAWIKAGAKVVALHGVHENGQCTCGNRKCKSPGKHPIAAEFPNGHHSATRARGKIIRALKAFPDANIGVVLPDNIVVLDVDGPEGRDTFDKLNLPRTATVQTGRGTHHYFRTTAALPERKQRLAGIDFKDSRSGYLVAPPSRHHSGQRYRRKRGSTPKMAALPQSFISALVAKPSATANFNQTNTITKGGRNSTLASYAGYFRYKGLGSTALERVLGALNREICSPPLDDNELSHIAHSIGNYEAGFENAFGSLADVEEEDVQFLAHPYIVKGATTVLDGNMGQGKSTFTAALAAAVTTGRPPPFLETIEQGSVLFLSAEDDPARVLKPRLVENGADVSKVRYQEQVFSLDANGMMMLRQEIETHRPALVVIDPIIAYMDAGVDGNKANDTMRFMVELDLIAREYDVSILIVRHLRKARADNAMHQGIGSIAVSARVRSGLILGLHPHDPSKRAIAHSKANYSEKGPTIVFELRSGEKTRPPVVKWHEVDPDISEDDLLAKPPGALGRPSEERDFAKEFLREALSKGPLEKARLDQMASARAITPETLRRAADDMNIVKQRGQKGRSVWSLP</sequence>
<dbReference type="Pfam" id="PF13481">
    <property type="entry name" value="AAA_25"/>
    <property type="match status" value="1"/>
</dbReference>
<dbReference type="InterPro" id="IPR015330">
    <property type="entry name" value="DNA_primase/pol_bifunc_N"/>
</dbReference>
<dbReference type="Pfam" id="PF09250">
    <property type="entry name" value="Prim-Pol"/>
    <property type="match status" value="1"/>
</dbReference>
<organism evidence="4 5">
    <name type="scientific">Pseudohoeflea coraliihabitans</name>
    <dbReference type="NCBI Taxonomy" id="2860393"/>
    <lineage>
        <taxon>Bacteria</taxon>
        <taxon>Pseudomonadati</taxon>
        <taxon>Pseudomonadota</taxon>
        <taxon>Alphaproteobacteria</taxon>
        <taxon>Hyphomicrobiales</taxon>
        <taxon>Rhizobiaceae</taxon>
        <taxon>Pseudohoeflea</taxon>
    </lineage>
</organism>
<evidence type="ECO:0000259" key="3">
    <source>
        <dbReference type="SMART" id="SM00943"/>
    </source>
</evidence>
<feature type="domain" description="Primase C-terminal 1" evidence="2">
    <location>
        <begin position="200"/>
        <end position="266"/>
    </location>
</feature>
<evidence type="ECO:0000256" key="1">
    <source>
        <dbReference type="SAM" id="MobiDB-lite"/>
    </source>
</evidence>
<accession>A0ABS6WJX5</accession>
<dbReference type="EMBL" id="JAHWQX010000001">
    <property type="protein sequence ID" value="MBW3096242.1"/>
    <property type="molecule type" value="Genomic_DNA"/>
</dbReference>
<comment type="caution">
    <text evidence="4">The sequence shown here is derived from an EMBL/GenBank/DDBJ whole genome shotgun (WGS) entry which is preliminary data.</text>
</comment>
<keyword evidence="5" id="KW-1185">Reference proteome</keyword>
<dbReference type="RefSeq" id="WP_219158277.1">
    <property type="nucleotide sequence ID" value="NZ_JAHWQX010000001.1"/>
</dbReference>
<dbReference type="Pfam" id="PF08708">
    <property type="entry name" value="PriCT_1"/>
    <property type="match status" value="1"/>
</dbReference>
<dbReference type="SMART" id="SM00943">
    <property type="entry name" value="Prim-Pol"/>
    <property type="match status" value="1"/>
</dbReference>
<dbReference type="SMART" id="SM00942">
    <property type="entry name" value="PriCT_1"/>
    <property type="match status" value="1"/>
</dbReference>
<reference evidence="4" key="1">
    <citation type="submission" date="2021-07" db="EMBL/GenBank/DDBJ databases">
        <title>Pseudohoeflea marina sp. nov. a polyhydroxyalcanoate-producing bacterium.</title>
        <authorList>
            <person name="Zheng W."/>
            <person name="Yu S."/>
            <person name="Huang Y."/>
        </authorList>
    </citation>
    <scope>NUCLEOTIDE SEQUENCE</scope>
    <source>
        <strain evidence="4">DP4N28-3</strain>
    </source>
</reference>
<protein>
    <submittedName>
        <fullName evidence="4">AAA family ATPase</fullName>
    </submittedName>
</protein>